<reference evidence="1 2" key="1">
    <citation type="submission" date="2019-02" db="EMBL/GenBank/DDBJ databases">
        <title>Deep-cultivation of Planctomycetes and their phenomic and genomic characterization uncovers novel biology.</title>
        <authorList>
            <person name="Wiegand S."/>
            <person name="Jogler M."/>
            <person name="Boedeker C."/>
            <person name="Pinto D."/>
            <person name="Vollmers J."/>
            <person name="Rivas-Marin E."/>
            <person name="Kohn T."/>
            <person name="Peeters S.H."/>
            <person name="Heuer A."/>
            <person name="Rast P."/>
            <person name="Oberbeckmann S."/>
            <person name="Bunk B."/>
            <person name="Jeske O."/>
            <person name="Meyerdierks A."/>
            <person name="Storesund J.E."/>
            <person name="Kallscheuer N."/>
            <person name="Luecker S."/>
            <person name="Lage O.M."/>
            <person name="Pohl T."/>
            <person name="Merkel B.J."/>
            <person name="Hornburger P."/>
            <person name="Mueller R.-W."/>
            <person name="Bruemmer F."/>
            <person name="Labrenz M."/>
            <person name="Spormann A.M."/>
            <person name="Op den Camp H."/>
            <person name="Overmann J."/>
            <person name="Amann R."/>
            <person name="Jetten M.S.M."/>
            <person name="Mascher T."/>
            <person name="Medema M.H."/>
            <person name="Devos D.P."/>
            <person name="Kaster A.-K."/>
            <person name="Ovreas L."/>
            <person name="Rohde M."/>
            <person name="Galperin M.Y."/>
            <person name="Jogler C."/>
        </authorList>
    </citation>
    <scope>NUCLEOTIDE SEQUENCE [LARGE SCALE GENOMIC DNA]</scope>
    <source>
        <strain evidence="1 2">Mal48</strain>
    </source>
</reference>
<evidence type="ECO:0000313" key="1">
    <source>
        <dbReference type="EMBL" id="QDT34983.1"/>
    </source>
</evidence>
<proteinExistence type="predicted"/>
<gene>
    <name evidence="1" type="ORF">Mal48_42560</name>
</gene>
<dbReference type="KEGG" id="tpol:Mal48_42560"/>
<keyword evidence="2" id="KW-1185">Reference proteome</keyword>
<organism evidence="1 2">
    <name type="scientific">Thalassoglobus polymorphus</name>
    <dbReference type="NCBI Taxonomy" id="2527994"/>
    <lineage>
        <taxon>Bacteria</taxon>
        <taxon>Pseudomonadati</taxon>
        <taxon>Planctomycetota</taxon>
        <taxon>Planctomycetia</taxon>
        <taxon>Planctomycetales</taxon>
        <taxon>Planctomycetaceae</taxon>
        <taxon>Thalassoglobus</taxon>
    </lineage>
</organism>
<dbReference type="Proteomes" id="UP000315724">
    <property type="component" value="Chromosome"/>
</dbReference>
<accession>A0A517QTM4</accession>
<name>A0A517QTM4_9PLAN</name>
<protein>
    <submittedName>
        <fullName evidence="1">Uncharacterized protein</fullName>
    </submittedName>
</protein>
<dbReference type="EMBL" id="CP036267">
    <property type="protein sequence ID" value="QDT34983.1"/>
    <property type="molecule type" value="Genomic_DNA"/>
</dbReference>
<evidence type="ECO:0000313" key="2">
    <source>
        <dbReference type="Proteomes" id="UP000315724"/>
    </source>
</evidence>
<dbReference type="AlphaFoldDB" id="A0A517QTM4"/>
<sequence length="113" mass="12824">MKILHGTMVPCYEGSLRRGGVGKARSLFFNRELFVYLQLSSPRFFPVLVVFQTSYCETCFLERIVCTHFDFISLGFAVLNDLPFQTPPRHAALRQPSRALTLGSVGIIRSFSF</sequence>